<evidence type="ECO:0000256" key="1">
    <source>
        <dbReference type="ARBA" id="ARBA00006754"/>
    </source>
</evidence>
<comment type="similarity">
    <text evidence="1">Belongs to the CdaR family.</text>
</comment>
<dbReference type="InterPro" id="IPR042070">
    <property type="entry name" value="PucR_C-HTH_sf"/>
</dbReference>
<dbReference type="Gene3D" id="1.10.10.2840">
    <property type="entry name" value="PucR C-terminal helix-turn-helix domain"/>
    <property type="match status" value="1"/>
</dbReference>
<dbReference type="InterPro" id="IPR025736">
    <property type="entry name" value="PucR_C-HTH_dom"/>
</dbReference>
<dbReference type="AlphaFoldDB" id="A0A7W7GMX7"/>
<dbReference type="InterPro" id="IPR051448">
    <property type="entry name" value="CdaR-like_regulators"/>
</dbReference>
<accession>A0A7W7GMX7</accession>
<evidence type="ECO:0008006" key="7">
    <source>
        <dbReference type="Google" id="ProtNLM"/>
    </source>
</evidence>
<sequence>MPDSRTVTAPRSISAESLARLRAHLGQLNTATLQRLDATLPWYRQLTPDERSALGLVAQRGLAGFVDWFEQHSLSTGHFLTEVFGQAPTELTRSINLQRALQLIRTVVDVVESSVPEIVQERDQAAVRESVLRYSREIAFALADVYARAAETRGAWDSRLEAVLLGAVLRGQDPDEIRHRATAIGWNSGTGVMVMAGAAPGTDKPAFVPGLRRAAARQRCDVLVGVQAERLVLVIGSVEEAGTTAAALTPWFGDGPVTVGPVVDSLHEAHVSARHAFAALAAAPAHPRAPRPTPTHEVLPERALMGDPTARQSLVHGVYEPLVDAGPALLETVDTYGALGHSLEATARALFIHTNTVRYRLRRVSELTGWDPLVPRDAYVLRTAITVGRLADSGSHDVGPDLIPDRHPWSDPAHTDL</sequence>
<comment type="caution">
    <text evidence="5">The sequence shown here is derived from an EMBL/GenBank/DDBJ whole genome shotgun (WGS) entry which is preliminary data.</text>
</comment>
<feature type="domain" description="PucR C-terminal helix-turn-helix" evidence="3">
    <location>
        <begin position="329"/>
        <end position="385"/>
    </location>
</feature>
<organism evidence="5 6">
    <name type="scientific">Micrococcus cohnii</name>
    <dbReference type="NCBI Taxonomy" id="993416"/>
    <lineage>
        <taxon>Bacteria</taxon>
        <taxon>Bacillati</taxon>
        <taxon>Actinomycetota</taxon>
        <taxon>Actinomycetes</taxon>
        <taxon>Micrococcales</taxon>
        <taxon>Micrococcaceae</taxon>
        <taxon>Micrococcus</taxon>
    </lineage>
</organism>
<dbReference type="RefSeq" id="WP_158495741.1">
    <property type="nucleotide sequence ID" value="NZ_JACHNA010000001.1"/>
</dbReference>
<proteinExistence type="inferred from homology"/>
<dbReference type="PANTHER" id="PTHR33744">
    <property type="entry name" value="CARBOHYDRATE DIACID REGULATOR"/>
    <property type="match status" value="1"/>
</dbReference>
<evidence type="ECO:0000313" key="5">
    <source>
        <dbReference type="EMBL" id="MBB4735055.1"/>
    </source>
</evidence>
<protein>
    <recommendedName>
        <fullName evidence="7">PucR family transcriptional regulator</fullName>
    </recommendedName>
</protein>
<evidence type="ECO:0000259" key="3">
    <source>
        <dbReference type="Pfam" id="PF13556"/>
    </source>
</evidence>
<feature type="domain" description="CdaR GGDEF-like" evidence="4">
    <location>
        <begin position="171"/>
        <end position="281"/>
    </location>
</feature>
<dbReference type="EMBL" id="JACHNA010000001">
    <property type="protein sequence ID" value="MBB4735055.1"/>
    <property type="molecule type" value="Genomic_DNA"/>
</dbReference>
<keyword evidence="6" id="KW-1185">Reference proteome</keyword>
<evidence type="ECO:0000259" key="4">
    <source>
        <dbReference type="Pfam" id="PF17853"/>
    </source>
</evidence>
<evidence type="ECO:0000256" key="2">
    <source>
        <dbReference type="SAM" id="MobiDB-lite"/>
    </source>
</evidence>
<dbReference type="Proteomes" id="UP000540191">
    <property type="component" value="Unassembled WGS sequence"/>
</dbReference>
<reference evidence="5 6" key="1">
    <citation type="submission" date="2020-08" db="EMBL/GenBank/DDBJ databases">
        <title>Sequencing the genomes of 1000 actinobacteria strains.</title>
        <authorList>
            <person name="Klenk H.-P."/>
        </authorList>
    </citation>
    <scope>NUCLEOTIDE SEQUENCE [LARGE SCALE GENOMIC DNA]</scope>
    <source>
        <strain evidence="5 6">DSM 23974</strain>
    </source>
</reference>
<dbReference type="Pfam" id="PF13556">
    <property type="entry name" value="HTH_30"/>
    <property type="match status" value="1"/>
</dbReference>
<dbReference type="PANTHER" id="PTHR33744:SF7">
    <property type="entry name" value="PUCR FAMILY TRANSCRIPTIONAL REGULATOR"/>
    <property type="match status" value="1"/>
</dbReference>
<feature type="region of interest" description="Disordered" evidence="2">
    <location>
        <begin position="396"/>
        <end position="417"/>
    </location>
</feature>
<evidence type="ECO:0000313" key="6">
    <source>
        <dbReference type="Proteomes" id="UP000540191"/>
    </source>
</evidence>
<dbReference type="InterPro" id="IPR041522">
    <property type="entry name" value="CdaR_GGDEF"/>
</dbReference>
<name>A0A7W7GMX7_9MICC</name>
<gene>
    <name evidence="5" type="ORF">HDA30_000563</name>
</gene>
<dbReference type="Pfam" id="PF17853">
    <property type="entry name" value="GGDEF_2"/>
    <property type="match status" value="1"/>
</dbReference>